<evidence type="ECO:0000256" key="1">
    <source>
        <dbReference type="SAM" id="Phobius"/>
    </source>
</evidence>
<evidence type="ECO:0000313" key="2">
    <source>
        <dbReference type="EMBL" id="EGT44419.1"/>
    </source>
</evidence>
<reference evidence="3" key="1">
    <citation type="submission" date="2011-07" db="EMBL/GenBank/DDBJ databases">
        <authorList>
            <consortium name="Caenorhabditis brenneri Sequencing and Analysis Consortium"/>
            <person name="Wilson R.K."/>
        </authorList>
    </citation>
    <scope>NUCLEOTIDE SEQUENCE [LARGE SCALE GENOMIC DNA]</scope>
    <source>
        <strain evidence="3">PB2801</strain>
    </source>
</reference>
<dbReference type="AlphaFoldDB" id="G0MV31"/>
<feature type="transmembrane region" description="Helical" evidence="1">
    <location>
        <begin position="109"/>
        <end position="133"/>
    </location>
</feature>
<sequence length="199" mass="23694">MSTKNKNCFQKGRLLTREEVVSDLKILKRKKTIWNVCLAIAVTLRVLLYLSFVGYCVYVGMQLKEQSRNTSVIWIVMFAEICVGELFPLFWFVWTYFKYLEGDFLSVDLGIFGKLMILFWTVIECCISVFNLYLSRDIDFNKPPIGLYVYLVLILLYLYPHELLVKKFGEVSKKYERREFQLDMFGVEGWWYGTDWRRA</sequence>
<accession>G0MV31</accession>
<dbReference type="EMBL" id="GL379813">
    <property type="protein sequence ID" value="EGT44419.1"/>
    <property type="molecule type" value="Genomic_DNA"/>
</dbReference>
<protein>
    <submittedName>
        <fullName evidence="2">Uncharacterized protein</fullName>
    </submittedName>
</protein>
<dbReference type="Proteomes" id="UP000008068">
    <property type="component" value="Unassembled WGS sequence"/>
</dbReference>
<organism evidence="3">
    <name type="scientific">Caenorhabditis brenneri</name>
    <name type="common">Nematode worm</name>
    <dbReference type="NCBI Taxonomy" id="135651"/>
    <lineage>
        <taxon>Eukaryota</taxon>
        <taxon>Metazoa</taxon>
        <taxon>Ecdysozoa</taxon>
        <taxon>Nematoda</taxon>
        <taxon>Chromadorea</taxon>
        <taxon>Rhabditida</taxon>
        <taxon>Rhabditina</taxon>
        <taxon>Rhabditomorpha</taxon>
        <taxon>Rhabditoidea</taxon>
        <taxon>Rhabditidae</taxon>
        <taxon>Peloderinae</taxon>
        <taxon>Caenorhabditis</taxon>
    </lineage>
</organism>
<gene>
    <name evidence="2" type="ORF">CAEBREN_03132</name>
</gene>
<feature type="transmembrane region" description="Helical" evidence="1">
    <location>
        <begin position="72"/>
        <end position="97"/>
    </location>
</feature>
<dbReference type="HOGENOM" id="CLU_1373300_0_0_1"/>
<feature type="transmembrane region" description="Helical" evidence="1">
    <location>
        <begin position="145"/>
        <end position="165"/>
    </location>
</feature>
<name>G0MV31_CAEBE</name>
<feature type="transmembrane region" description="Helical" evidence="1">
    <location>
        <begin position="33"/>
        <end position="60"/>
    </location>
</feature>
<proteinExistence type="predicted"/>
<keyword evidence="1" id="KW-1133">Transmembrane helix</keyword>
<evidence type="ECO:0000313" key="3">
    <source>
        <dbReference type="Proteomes" id="UP000008068"/>
    </source>
</evidence>
<keyword evidence="1" id="KW-0812">Transmembrane</keyword>
<dbReference type="InParanoid" id="G0MV31"/>
<keyword evidence="1" id="KW-0472">Membrane</keyword>
<keyword evidence="3" id="KW-1185">Reference proteome</keyword>